<evidence type="ECO:0000256" key="2">
    <source>
        <dbReference type="SAM" id="Phobius"/>
    </source>
</evidence>
<feature type="transmembrane region" description="Helical" evidence="2">
    <location>
        <begin position="111"/>
        <end position="131"/>
    </location>
</feature>
<name>A0ABV7YEZ2_9ACTN</name>
<dbReference type="RefSeq" id="WP_205118623.1">
    <property type="nucleotide sequence ID" value="NZ_JAFBCM010000001.1"/>
</dbReference>
<keyword evidence="2" id="KW-0812">Transmembrane</keyword>
<dbReference type="InterPro" id="IPR046291">
    <property type="entry name" value="DUF6328"/>
</dbReference>
<feature type="transmembrane region" description="Helical" evidence="2">
    <location>
        <begin position="138"/>
        <end position="158"/>
    </location>
</feature>
<sequence length="171" mass="18968">MNEDGQPDARPDARPDGRQESPAERADRNLGEMLQELRVLQTGVQILFGFLLILAVQPRFASADGFEKGVYFTTLLLSCVATIFLMAPVAYHRVLFGRGRKVEIVKMSNRLTHVGMVALWLAISSAVLLVLDLVLQRSFAWIISIAIAVLFLAVWYVLPLSRLSDPAEGDD</sequence>
<keyword evidence="2" id="KW-1133">Transmembrane helix</keyword>
<evidence type="ECO:0000256" key="1">
    <source>
        <dbReference type="SAM" id="MobiDB-lite"/>
    </source>
</evidence>
<feature type="transmembrane region" description="Helical" evidence="2">
    <location>
        <begin position="39"/>
        <end position="57"/>
    </location>
</feature>
<feature type="region of interest" description="Disordered" evidence="1">
    <location>
        <begin position="1"/>
        <end position="25"/>
    </location>
</feature>
<accession>A0ABV7YEZ2</accession>
<feature type="transmembrane region" description="Helical" evidence="2">
    <location>
        <begin position="69"/>
        <end position="91"/>
    </location>
</feature>
<comment type="caution">
    <text evidence="3">The sequence shown here is derived from an EMBL/GenBank/DDBJ whole genome shotgun (WGS) entry which is preliminary data.</text>
</comment>
<evidence type="ECO:0000313" key="4">
    <source>
        <dbReference type="Proteomes" id="UP001595699"/>
    </source>
</evidence>
<dbReference type="Pfam" id="PF19853">
    <property type="entry name" value="DUF6328"/>
    <property type="match status" value="1"/>
</dbReference>
<reference evidence="4" key="1">
    <citation type="journal article" date="2019" name="Int. J. Syst. Evol. Microbiol.">
        <title>The Global Catalogue of Microorganisms (GCM) 10K type strain sequencing project: providing services to taxonomists for standard genome sequencing and annotation.</title>
        <authorList>
            <consortium name="The Broad Institute Genomics Platform"/>
            <consortium name="The Broad Institute Genome Sequencing Center for Infectious Disease"/>
            <person name="Wu L."/>
            <person name="Ma J."/>
        </authorList>
    </citation>
    <scope>NUCLEOTIDE SEQUENCE [LARGE SCALE GENOMIC DNA]</scope>
    <source>
        <strain evidence="4">CGMCC 4.7241</strain>
    </source>
</reference>
<feature type="compositionally biased region" description="Basic and acidic residues" evidence="1">
    <location>
        <begin position="7"/>
        <end position="25"/>
    </location>
</feature>
<gene>
    <name evidence="3" type="ORF">ACFOUW_23140</name>
</gene>
<dbReference type="Proteomes" id="UP001595699">
    <property type="component" value="Unassembled WGS sequence"/>
</dbReference>
<organism evidence="3 4">
    <name type="scientific">Tenggerimyces flavus</name>
    <dbReference type="NCBI Taxonomy" id="1708749"/>
    <lineage>
        <taxon>Bacteria</taxon>
        <taxon>Bacillati</taxon>
        <taxon>Actinomycetota</taxon>
        <taxon>Actinomycetes</taxon>
        <taxon>Propionibacteriales</taxon>
        <taxon>Nocardioidaceae</taxon>
        <taxon>Tenggerimyces</taxon>
    </lineage>
</organism>
<keyword evidence="4" id="KW-1185">Reference proteome</keyword>
<evidence type="ECO:0000313" key="3">
    <source>
        <dbReference type="EMBL" id="MFC3763753.1"/>
    </source>
</evidence>
<proteinExistence type="predicted"/>
<dbReference type="EMBL" id="JBHRZH010000020">
    <property type="protein sequence ID" value="MFC3763753.1"/>
    <property type="molecule type" value="Genomic_DNA"/>
</dbReference>
<keyword evidence="2" id="KW-0472">Membrane</keyword>
<protein>
    <submittedName>
        <fullName evidence="3">DUF6328 family protein</fullName>
    </submittedName>
</protein>